<evidence type="ECO:0000313" key="3">
    <source>
        <dbReference type="Proteomes" id="UP000324595"/>
    </source>
</evidence>
<dbReference type="PANTHER" id="PTHR42924:SF3">
    <property type="entry name" value="POLYMERASE_HISTIDINOL PHOSPHATASE N-TERMINAL DOMAIN-CONTAINING PROTEIN"/>
    <property type="match status" value="1"/>
</dbReference>
<dbReference type="AlphaFoldDB" id="A0A5D3YGB2"/>
<sequence>MAKADLHIHTTASDGHMNPEAVIHNAQKHGLDIIAITDHDTVRGYRKAQSIAKEVGIELLPGSEITADFNGRECHLLAYCFDPDHPSIKKLVAQQYRSRLKRGKWIINELSKEGLELDIEEVKAEANGGNIGRPHIAAVLINKGYVASFKEAFIRYLSDESLGNIYNEYYSHHDVIRAVKDAGGAIVIAHPGNLYSEDDLEQLVDAGVDGIEFMHPSHDYETQKRIEAFAEKHNLLQTGGSDFHGGDKEYQKYFGVITINTSYVHRLQRMTNQRKKINV</sequence>
<protein>
    <recommendedName>
        <fullName evidence="1">Polymerase/histidinol phosphatase N-terminal domain-containing protein</fullName>
    </recommendedName>
</protein>
<dbReference type="Pfam" id="PF02811">
    <property type="entry name" value="PHP"/>
    <property type="match status" value="1"/>
</dbReference>
<comment type="caution">
    <text evidence="2">The sequence shown here is derived from an EMBL/GenBank/DDBJ whole genome shotgun (WGS) entry which is preliminary data.</text>
</comment>
<dbReference type="SUPFAM" id="SSF89550">
    <property type="entry name" value="PHP domain-like"/>
    <property type="match status" value="1"/>
</dbReference>
<dbReference type="InterPro" id="IPR004013">
    <property type="entry name" value="PHP_dom"/>
</dbReference>
<organism evidence="2 3">
    <name type="scientific">Fodinibius salinus</name>
    <dbReference type="NCBI Taxonomy" id="860790"/>
    <lineage>
        <taxon>Bacteria</taxon>
        <taxon>Pseudomonadati</taxon>
        <taxon>Balneolota</taxon>
        <taxon>Balneolia</taxon>
        <taxon>Balneolales</taxon>
        <taxon>Balneolaceae</taxon>
        <taxon>Fodinibius</taxon>
    </lineage>
</organism>
<dbReference type="RefSeq" id="WP_246138220.1">
    <property type="nucleotide sequence ID" value="NZ_VNHY01000003.1"/>
</dbReference>
<dbReference type="SMART" id="SM00481">
    <property type="entry name" value="POLIIIAc"/>
    <property type="match status" value="1"/>
</dbReference>
<dbReference type="InterPro" id="IPR003141">
    <property type="entry name" value="Pol/His_phosphatase_N"/>
</dbReference>
<accession>A0A5D3YGB2</accession>
<keyword evidence="3" id="KW-1185">Reference proteome</keyword>
<feature type="domain" description="Polymerase/histidinol phosphatase N-terminal" evidence="1">
    <location>
        <begin position="4"/>
        <end position="69"/>
    </location>
</feature>
<proteinExistence type="predicted"/>
<reference evidence="2 3" key="1">
    <citation type="submission" date="2019-07" db="EMBL/GenBank/DDBJ databases">
        <title>Genomic Encyclopedia of Archaeal and Bacterial Type Strains, Phase II (KMG-II): from individual species to whole genera.</title>
        <authorList>
            <person name="Goeker M."/>
        </authorList>
    </citation>
    <scope>NUCLEOTIDE SEQUENCE [LARGE SCALE GENOMIC DNA]</scope>
    <source>
        <strain evidence="2 3">DSM 21935</strain>
    </source>
</reference>
<dbReference type="Gene3D" id="3.20.20.140">
    <property type="entry name" value="Metal-dependent hydrolases"/>
    <property type="match status" value="1"/>
</dbReference>
<dbReference type="InterPro" id="IPR016195">
    <property type="entry name" value="Pol/histidinol_Pase-like"/>
</dbReference>
<dbReference type="CDD" id="cd07438">
    <property type="entry name" value="PHP_HisPPase_AMP"/>
    <property type="match status" value="1"/>
</dbReference>
<gene>
    <name evidence="2" type="ORF">LX73_1954</name>
</gene>
<name>A0A5D3YGB2_9BACT</name>
<dbReference type="Proteomes" id="UP000324595">
    <property type="component" value="Unassembled WGS sequence"/>
</dbReference>
<dbReference type="GO" id="GO:0004534">
    <property type="term" value="F:5'-3' RNA exonuclease activity"/>
    <property type="evidence" value="ECO:0007669"/>
    <property type="project" value="TreeGrafter"/>
</dbReference>
<dbReference type="EMBL" id="VNHY01000003">
    <property type="protein sequence ID" value="TYP92592.1"/>
    <property type="molecule type" value="Genomic_DNA"/>
</dbReference>
<dbReference type="GO" id="GO:0035312">
    <property type="term" value="F:5'-3' DNA exonuclease activity"/>
    <property type="evidence" value="ECO:0007669"/>
    <property type="project" value="TreeGrafter"/>
</dbReference>
<evidence type="ECO:0000313" key="2">
    <source>
        <dbReference type="EMBL" id="TYP92592.1"/>
    </source>
</evidence>
<dbReference type="Gene3D" id="1.10.150.650">
    <property type="match status" value="1"/>
</dbReference>
<dbReference type="InterPro" id="IPR052018">
    <property type="entry name" value="PHP_domain"/>
</dbReference>
<dbReference type="PANTHER" id="PTHR42924">
    <property type="entry name" value="EXONUCLEASE"/>
    <property type="match status" value="1"/>
</dbReference>
<evidence type="ECO:0000259" key="1">
    <source>
        <dbReference type="SMART" id="SM00481"/>
    </source>
</evidence>